<reference evidence="1 2" key="1">
    <citation type="journal article" date="1998" name="Science">
        <title>Genome sequence of the nematode C. elegans: a platform for investigating biology.</title>
        <authorList>
            <consortium name="The C. elegans sequencing consortium"/>
            <person name="Sulson J.E."/>
            <person name="Waterston R."/>
        </authorList>
    </citation>
    <scope>NUCLEOTIDE SEQUENCE [LARGE SCALE GENOMIC DNA]</scope>
    <source>
        <strain evidence="1 2">Bristol N2</strain>
    </source>
</reference>
<proteinExistence type="predicted"/>
<dbReference type="InParanoid" id="G1K0Y5"/>
<evidence type="ECO:0000313" key="2">
    <source>
        <dbReference type="Proteomes" id="UP000001940"/>
    </source>
</evidence>
<dbReference type="Bgee" id="WBGene00206492">
    <property type="expression patterns" value="Expressed in embryo"/>
</dbReference>
<dbReference type="PaxDb" id="6239-F11D11.21"/>
<dbReference type="Proteomes" id="UP000001940">
    <property type="component" value="Chromosome V"/>
</dbReference>
<evidence type="ECO:0000313" key="3">
    <source>
        <dbReference type="WormBase" id="F11D11.21"/>
    </source>
</evidence>
<dbReference type="eggNOG" id="KOG4297">
    <property type="taxonomic scope" value="Eukaryota"/>
</dbReference>
<dbReference type="EMBL" id="BX284605">
    <property type="protein sequence ID" value="CCC42167.1"/>
    <property type="molecule type" value="Genomic_DNA"/>
</dbReference>
<name>G1K0Y5_CAEEL</name>
<keyword evidence="2" id="KW-1185">Reference proteome</keyword>
<sequence>MPLTRATLVNAPRYNGKESLASFIRSLNVYLAKRRKGYFRTCSRDPFETPTTRFLKTSEKGVGTAFLIVYKENTTPRQSDLDGAG</sequence>
<dbReference type="AGR" id="WB:WBGene00206492"/>
<dbReference type="AlphaFoldDB" id="G1K0Y5"/>
<protein>
    <submittedName>
        <fullName evidence="1">Transposase</fullName>
    </submittedName>
</protein>
<organism evidence="1 2">
    <name type="scientific">Caenorhabditis elegans</name>
    <dbReference type="NCBI Taxonomy" id="6239"/>
    <lineage>
        <taxon>Eukaryota</taxon>
        <taxon>Metazoa</taxon>
        <taxon>Ecdysozoa</taxon>
        <taxon>Nematoda</taxon>
        <taxon>Chromadorea</taxon>
        <taxon>Rhabditida</taxon>
        <taxon>Rhabditina</taxon>
        <taxon>Rhabditomorpha</taxon>
        <taxon>Rhabditoidea</taxon>
        <taxon>Rhabditidae</taxon>
        <taxon>Peloderinae</taxon>
        <taxon>Caenorhabditis</taxon>
    </lineage>
</organism>
<evidence type="ECO:0000313" key="1">
    <source>
        <dbReference type="EMBL" id="CCC42167.1"/>
    </source>
</evidence>
<dbReference type="WormBase" id="F11D11.21">
    <property type="protein sequence ID" value="CE46525"/>
    <property type="gene ID" value="WBGene00206492"/>
</dbReference>
<gene>
    <name evidence="1" type="ORF">CELE_F11D11.21</name>
    <name evidence="1 3" type="ORF">F11D11.21</name>
</gene>
<accession>G1K0Y5</accession>
<dbReference type="HOGENOM" id="CLU_2514693_0_0_1"/>